<dbReference type="RefSeq" id="WP_091144791.1">
    <property type="nucleotide sequence ID" value="NZ_FNAI01000001.1"/>
</dbReference>
<proteinExistence type="predicted"/>
<evidence type="ECO:0000313" key="4">
    <source>
        <dbReference type="Proteomes" id="UP000199072"/>
    </source>
</evidence>
<feature type="signal peptide" evidence="2">
    <location>
        <begin position="1"/>
        <end position="20"/>
    </location>
</feature>
<gene>
    <name evidence="3" type="ORF">SAMN05216464_101844</name>
</gene>
<feature type="region of interest" description="Disordered" evidence="1">
    <location>
        <begin position="204"/>
        <end position="250"/>
    </location>
</feature>
<keyword evidence="2" id="KW-0732">Signal</keyword>
<organism evidence="3 4">
    <name type="scientific">Mucilaginibacter pineti</name>
    <dbReference type="NCBI Taxonomy" id="1391627"/>
    <lineage>
        <taxon>Bacteria</taxon>
        <taxon>Pseudomonadati</taxon>
        <taxon>Bacteroidota</taxon>
        <taxon>Sphingobacteriia</taxon>
        <taxon>Sphingobacteriales</taxon>
        <taxon>Sphingobacteriaceae</taxon>
        <taxon>Mucilaginibacter</taxon>
    </lineage>
</organism>
<dbReference type="PROSITE" id="PS51257">
    <property type="entry name" value="PROKAR_LIPOPROTEIN"/>
    <property type="match status" value="1"/>
</dbReference>
<dbReference type="STRING" id="1391627.SAMN05216464_101844"/>
<evidence type="ECO:0000313" key="3">
    <source>
        <dbReference type="EMBL" id="SDD47996.1"/>
    </source>
</evidence>
<dbReference type="EMBL" id="FNAI01000001">
    <property type="protein sequence ID" value="SDD47996.1"/>
    <property type="molecule type" value="Genomic_DNA"/>
</dbReference>
<reference evidence="3 4" key="1">
    <citation type="submission" date="2016-10" db="EMBL/GenBank/DDBJ databases">
        <authorList>
            <person name="de Groot N.N."/>
        </authorList>
    </citation>
    <scope>NUCLEOTIDE SEQUENCE [LARGE SCALE GENOMIC DNA]</scope>
    <source>
        <strain evidence="3 4">47C3B</strain>
    </source>
</reference>
<accession>A0A1G6V508</accession>
<name>A0A1G6V508_9SPHI</name>
<evidence type="ECO:0008006" key="5">
    <source>
        <dbReference type="Google" id="ProtNLM"/>
    </source>
</evidence>
<dbReference type="AlphaFoldDB" id="A0A1G6V508"/>
<keyword evidence="4" id="KW-1185">Reference proteome</keyword>
<dbReference type="OrthoDB" id="980465at2"/>
<feature type="chain" id="PRO_5011780961" description="PliI/PliC-like inhibitor of I-type lysozyme" evidence="2">
    <location>
        <begin position="21"/>
        <end position="250"/>
    </location>
</feature>
<protein>
    <recommendedName>
        <fullName evidence="5">PliI/PliC-like inhibitor of I-type lysozyme</fullName>
    </recommendedName>
</protein>
<sequence length="250" mass="28008">MTKKFYYLLFLMAAAGAVTGCGGNDTKTVNTPAAPKKPQLMAPFRYHKLIEVSPGQSYDVFSWGRGSLEAGSFMILHSDSSGIKYTTTTGDLEGNIVDVYNADMDLDGNPEILIQARSKDTISRTNVYAYEFNNNKANKLDFPRLNVSQRKGYRGDDNFYIRDGKLIREFQIFNGTGKDAKPSGAKRQLEYSLRSNEFTVKQLSKDSTDVKTAVVNTQSTKSNDKPSTSSKSEKKHSSSKKKKHRHHHRD</sequence>
<dbReference type="Proteomes" id="UP000199072">
    <property type="component" value="Unassembled WGS sequence"/>
</dbReference>
<evidence type="ECO:0000256" key="1">
    <source>
        <dbReference type="SAM" id="MobiDB-lite"/>
    </source>
</evidence>
<feature type="compositionally biased region" description="Basic residues" evidence="1">
    <location>
        <begin position="237"/>
        <end position="250"/>
    </location>
</feature>
<evidence type="ECO:0000256" key="2">
    <source>
        <dbReference type="SAM" id="SignalP"/>
    </source>
</evidence>